<dbReference type="Pfam" id="PF13456">
    <property type="entry name" value="RVT_3"/>
    <property type="match status" value="1"/>
</dbReference>
<dbReference type="PANTHER" id="PTHR48475:SF1">
    <property type="entry name" value="RNASE H TYPE-1 DOMAIN-CONTAINING PROTEIN"/>
    <property type="match status" value="1"/>
</dbReference>
<feature type="compositionally biased region" description="Polar residues" evidence="1">
    <location>
        <begin position="296"/>
        <end position="316"/>
    </location>
</feature>
<protein>
    <submittedName>
        <fullName evidence="3">RNA-directed DNA polymerase like</fullName>
    </submittedName>
</protein>
<evidence type="ECO:0000256" key="1">
    <source>
        <dbReference type="SAM" id="MobiDB-lite"/>
    </source>
</evidence>
<dbReference type="InterPro" id="IPR000477">
    <property type="entry name" value="RT_dom"/>
</dbReference>
<dbReference type="PROSITE" id="PS50879">
    <property type="entry name" value="RNASE_H_1"/>
    <property type="match status" value="1"/>
</dbReference>
<accession>A0A2I0ADV9</accession>
<feature type="compositionally biased region" description="Basic and acidic residues" evidence="1">
    <location>
        <begin position="22"/>
        <end position="31"/>
    </location>
</feature>
<dbReference type="InterPro" id="IPR005162">
    <property type="entry name" value="Retrotrans_gag_dom"/>
</dbReference>
<evidence type="ECO:0000259" key="2">
    <source>
        <dbReference type="PROSITE" id="PS50879"/>
    </source>
</evidence>
<dbReference type="Pfam" id="PF03732">
    <property type="entry name" value="Retrotrans_gag"/>
    <property type="match status" value="1"/>
</dbReference>
<feature type="region of interest" description="Disordered" evidence="1">
    <location>
        <begin position="289"/>
        <end position="340"/>
    </location>
</feature>
<dbReference type="Gene3D" id="3.30.70.270">
    <property type="match status" value="2"/>
</dbReference>
<dbReference type="SUPFAM" id="SSF53098">
    <property type="entry name" value="Ribonuclease H-like"/>
    <property type="match status" value="1"/>
</dbReference>
<organism evidence="3 4">
    <name type="scientific">Apostasia shenzhenica</name>
    <dbReference type="NCBI Taxonomy" id="1088818"/>
    <lineage>
        <taxon>Eukaryota</taxon>
        <taxon>Viridiplantae</taxon>
        <taxon>Streptophyta</taxon>
        <taxon>Embryophyta</taxon>
        <taxon>Tracheophyta</taxon>
        <taxon>Spermatophyta</taxon>
        <taxon>Magnoliopsida</taxon>
        <taxon>Liliopsida</taxon>
        <taxon>Asparagales</taxon>
        <taxon>Orchidaceae</taxon>
        <taxon>Apostasioideae</taxon>
        <taxon>Apostasia</taxon>
    </lineage>
</organism>
<feature type="domain" description="RNase H type-1" evidence="2">
    <location>
        <begin position="1144"/>
        <end position="1273"/>
    </location>
</feature>
<dbReference type="InterPro" id="IPR012337">
    <property type="entry name" value="RNaseH-like_sf"/>
</dbReference>
<name>A0A2I0ADV9_9ASPA</name>
<dbReference type="Pfam" id="PF17919">
    <property type="entry name" value="RT_RNaseH_2"/>
    <property type="match status" value="1"/>
</dbReference>
<dbReference type="EMBL" id="KZ451991">
    <property type="protein sequence ID" value="PKA53732.1"/>
    <property type="molecule type" value="Genomic_DNA"/>
</dbReference>
<dbReference type="Gene3D" id="3.30.420.10">
    <property type="entry name" value="Ribonuclease H-like superfamily/Ribonuclease H"/>
    <property type="match status" value="1"/>
</dbReference>
<dbReference type="Gene3D" id="3.10.10.10">
    <property type="entry name" value="HIV Type 1 Reverse Transcriptase, subunit A, domain 1"/>
    <property type="match status" value="1"/>
</dbReference>
<dbReference type="InterPro" id="IPR043128">
    <property type="entry name" value="Rev_trsase/Diguanyl_cyclase"/>
</dbReference>
<feature type="region of interest" description="Disordered" evidence="1">
    <location>
        <begin position="1"/>
        <end position="31"/>
    </location>
</feature>
<dbReference type="Pfam" id="PF00078">
    <property type="entry name" value="RVT_1"/>
    <property type="match status" value="1"/>
</dbReference>
<gene>
    <name evidence="3" type="ORF">AXF42_Ash021027</name>
</gene>
<dbReference type="InterPro" id="IPR043502">
    <property type="entry name" value="DNA/RNA_pol_sf"/>
</dbReference>
<keyword evidence="4" id="KW-1185">Reference proteome</keyword>
<keyword evidence="3" id="KW-0695">RNA-directed DNA polymerase</keyword>
<reference evidence="3 4" key="1">
    <citation type="journal article" date="2017" name="Nature">
        <title>The Apostasia genome and the evolution of orchids.</title>
        <authorList>
            <person name="Zhang G.Q."/>
            <person name="Liu K.W."/>
            <person name="Li Z."/>
            <person name="Lohaus R."/>
            <person name="Hsiao Y.Y."/>
            <person name="Niu S.C."/>
            <person name="Wang J.Y."/>
            <person name="Lin Y.C."/>
            <person name="Xu Q."/>
            <person name="Chen L.J."/>
            <person name="Yoshida K."/>
            <person name="Fujiwara S."/>
            <person name="Wang Z.W."/>
            <person name="Zhang Y.Q."/>
            <person name="Mitsuda N."/>
            <person name="Wang M."/>
            <person name="Liu G.H."/>
            <person name="Pecoraro L."/>
            <person name="Huang H.X."/>
            <person name="Xiao X.J."/>
            <person name="Lin M."/>
            <person name="Wu X.Y."/>
            <person name="Wu W.L."/>
            <person name="Chen Y.Y."/>
            <person name="Chang S.B."/>
            <person name="Sakamoto S."/>
            <person name="Ohme-Takagi M."/>
            <person name="Yagi M."/>
            <person name="Zeng S.J."/>
            <person name="Shen C.Y."/>
            <person name="Yeh C.M."/>
            <person name="Luo Y.B."/>
            <person name="Tsai W.C."/>
            <person name="Van de Peer Y."/>
            <person name="Liu Z.J."/>
        </authorList>
    </citation>
    <scope>NUCLEOTIDE SEQUENCE [LARGE SCALE GENOMIC DNA]</scope>
    <source>
        <strain evidence="4">cv. Shenzhen</strain>
        <tissue evidence="3">Stem</tissue>
    </source>
</reference>
<dbReference type="InterPro" id="IPR002156">
    <property type="entry name" value="RNaseH_domain"/>
</dbReference>
<evidence type="ECO:0000313" key="4">
    <source>
        <dbReference type="Proteomes" id="UP000236161"/>
    </source>
</evidence>
<dbReference type="CDD" id="cd01647">
    <property type="entry name" value="RT_LTR"/>
    <property type="match status" value="1"/>
</dbReference>
<dbReference type="InterPro" id="IPR036397">
    <property type="entry name" value="RNaseH_sf"/>
</dbReference>
<keyword evidence="3" id="KW-0808">Transferase</keyword>
<dbReference type="PANTHER" id="PTHR48475">
    <property type="entry name" value="RIBONUCLEASE H"/>
    <property type="match status" value="1"/>
</dbReference>
<dbReference type="GO" id="GO:0004523">
    <property type="term" value="F:RNA-DNA hybrid ribonuclease activity"/>
    <property type="evidence" value="ECO:0007669"/>
    <property type="project" value="InterPro"/>
</dbReference>
<dbReference type="Proteomes" id="UP000236161">
    <property type="component" value="Unassembled WGS sequence"/>
</dbReference>
<feature type="region of interest" description="Disordered" evidence="1">
    <location>
        <begin position="422"/>
        <end position="446"/>
    </location>
</feature>
<dbReference type="InterPro" id="IPR041577">
    <property type="entry name" value="RT_RNaseH_2"/>
</dbReference>
<sequence length="1297" mass="146128">MEHARDENAPPPPGEQQATRLPQDDATRDDRQLQTLTNTVATLTRTMNTFLANLPALLQQPRHLPLALPLEAPPPQPGTEHVELPPEETSTHAAAESRPEVYSPAPPADTIFSPAIMAAPAPRAYKTPRVSDYNGLTDPAQHVKRFENTLATSDPVSDAYKCRFFRNTLTGLALDWLDEIPHGSVQNFQQFSEQFRTRFGTSKTTSRTIHELWQIRQASDESLHNYVDRFSKMNAETKDTTDDRSTMIFVHSILPGELYDSFVDNMPKTLMEARARAEKRIHLEDAKALKAKARQEATSPQTKQGETPKTDSNTPRRSFRDRNYSPTQGKRKFGDESPRPATPVYIVEEIFSILSDKCFIKNRGERQPPQPGEDPTKFCKFHQRYGYLLFECRSSRALVNEYIENDYLTGYRKIEGPLPKAARPLFPSDAPKGAPSSTPTTPKSDGKKVVLSIFGYHSSLRTQRHQEVCTVKLPPLLPDITFTAGDLPRGGINRDDPIVVIAEIGACDVHRTLVDTGNLVDILYLCAFNEMAVGPYKPLPPSMTISSFSGDIYRPAGYTTLRVALEEGPRRMEKEIDFIIMDAPSGYNAILGRPAITAFQMVASTYHLCVKFLTPFGVATIRGARAGASKCFEINARLHTDYMDPRDHALPPVEQNDRVTVADGKTVLISKNFPDNEKPALTGLLFEYFDVFAWEPCDMPGIDRAVAEHRLSLKPGVAPVRQKKRTFGGEKQCAIREEVKKLLAAGFIREITYPSWLANVVVVKKNSGKWRMCVDFTDLNKACPKDFYPLPKIDRLVDSSAGYSVMSFVDAFSGYHQIRMAEDDEEHTSFITDQGTFCYKVMPFGLKNAGATYQCMIDTVFKNQRGRNIEAYVDDVLIKSVCAKQHLEDLRETLDTCRTYNKLNPMKSIFGSSYGKFLGHMVSARGIEANPEKIQAIQDMKPPQTIQDIQKLNGRVTALSRFISKSGERCLPFFKILRGERQAWNEDCTKAFQSLKEYLLSPSLLSTPVQDEDLFLYLSTTDNSVSAVIVREEAARQHPIHYISHILHGAEVRYPPLKKLSFALISAARRLRHYFQAHPIKVMTDQPLRRILHSPEISGRLQKWVVELSEFDIDFLPRTATKSQALADFIAELTTTEQPEPRKRPQPWTLHVDGASGERIHGVGIVLTSPWGIRLQRSGKIHFPVTNNQAEYEALIVGLKFAKGLGARQLDVYSDSKLMVNQLTGSYQTKDEVLKRYFQLTKTLLQQFAQTSLFHIPREMNSLADELAKEENDNALDILFPAFEDPQIFDIESNPES</sequence>
<feature type="region of interest" description="Disordered" evidence="1">
    <location>
        <begin position="67"/>
        <end position="103"/>
    </location>
</feature>
<proteinExistence type="predicted"/>
<evidence type="ECO:0000313" key="3">
    <source>
        <dbReference type="EMBL" id="PKA53732.1"/>
    </source>
</evidence>
<dbReference type="GO" id="GO:0003964">
    <property type="term" value="F:RNA-directed DNA polymerase activity"/>
    <property type="evidence" value="ECO:0007669"/>
    <property type="project" value="UniProtKB-KW"/>
</dbReference>
<dbReference type="GO" id="GO:0003676">
    <property type="term" value="F:nucleic acid binding"/>
    <property type="evidence" value="ECO:0007669"/>
    <property type="project" value="InterPro"/>
</dbReference>
<dbReference type="OrthoDB" id="1426047at2759"/>
<dbReference type="SUPFAM" id="SSF56672">
    <property type="entry name" value="DNA/RNA polymerases"/>
    <property type="match status" value="1"/>
</dbReference>
<dbReference type="CDD" id="cd09279">
    <property type="entry name" value="RNase_HI_like"/>
    <property type="match status" value="1"/>
</dbReference>
<keyword evidence="3" id="KW-0548">Nucleotidyltransferase</keyword>